<evidence type="ECO:0000256" key="4">
    <source>
        <dbReference type="ARBA" id="ARBA00022833"/>
    </source>
</evidence>
<dbReference type="PANTHER" id="PTHR30096">
    <property type="entry name" value="4,5-DOPA DIOXYGENASE EXTRADIOL-LIKE PROTEIN"/>
    <property type="match status" value="1"/>
</dbReference>
<organism evidence="7 8">
    <name type="scientific">Reichenbachiella agariperforans</name>
    <dbReference type="NCBI Taxonomy" id="156994"/>
    <lineage>
        <taxon>Bacteria</taxon>
        <taxon>Pseudomonadati</taxon>
        <taxon>Bacteroidota</taxon>
        <taxon>Cytophagia</taxon>
        <taxon>Cytophagales</taxon>
        <taxon>Reichenbachiellaceae</taxon>
        <taxon>Reichenbachiella</taxon>
    </lineage>
</organism>
<dbReference type="SUPFAM" id="SSF53213">
    <property type="entry name" value="LigB-like"/>
    <property type="match status" value="1"/>
</dbReference>
<keyword evidence="3" id="KW-0479">Metal-binding</keyword>
<sequence>MNLQSFDSLASGFASTERMPVLFVGHGNPMNAILENETTANWRKMAEGIQPKAILCISAHWQTRGTLVTMAPKPQTIHDFGGFPKELFEVQYPAPGAPEAAHLLIQQVKTHTVEEDHEWGLDHGTWSVLVKMFPKADVPVFQLSLDHHMSPAAHYALGEELKALRHKGILIVGSGNSIHNLRQARWNSDQPYDWALAFDSRIKSMIENQDHQSLIHYANLGTEALLSIPTNEHYLPMLYTLALRDAQDQLTFFNETIEMSAIGMRSFVLA</sequence>
<evidence type="ECO:0000256" key="2">
    <source>
        <dbReference type="ARBA" id="ARBA00007581"/>
    </source>
</evidence>
<keyword evidence="8" id="KW-1185">Reference proteome</keyword>
<dbReference type="CDD" id="cd07363">
    <property type="entry name" value="45_DOPA_Dioxygenase"/>
    <property type="match status" value="1"/>
</dbReference>
<dbReference type="NCBIfam" id="NF007914">
    <property type="entry name" value="PRK10628.1"/>
    <property type="match status" value="1"/>
</dbReference>
<dbReference type="STRING" id="156994.SAMN04488028_101416"/>
<dbReference type="EMBL" id="FRAA01000001">
    <property type="protein sequence ID" value="SHJ53019.1"/>
    <property type="molecule type" value="Genomic_DNA"/>
</dbReference>
<name>A0A1M6K217_REIAG</name>
<protein>
    <submittedName>
        <fullName evidence="7">Aromatic ring-opening dioxygenase, catalytic subunit, LigB family</fullName>
    </submittedName>
</protein>
<keyword evidence="5" id="KW-0560">Oxidoreductase</keyword>
<dbReference type="Proteomes" id="UP000184474">
    <property type="component" value="Unassembled WGS sequence"/>
</dbReference>
<evidence type="ECO:0000256" key="1">
    <source>
        <dbReference type="ARBA" id="ARBA00001947"/>
    </source>
</evidence>
<evidence type="ECO:0000313" key="7">
    <source>
        <dbReference type="EMBL" id="SHJ53019.1"/>
    </source>
</evidence>
<accession>A0A1M6K217</accession>
<keyword evidence="7" id="KW-0223">Dioxygenase</keyword>
<dbReference type="GO" id="GO:0016702">
    <property type="term" value="F:oxidoreductase activity, acting on single donors with incorporation of molecular oxygen, incorporation of two atoms of oxygen"/>
    <property type="evidence" value="ECO:0007669"/>
    <property type="project" value="UniProtKB-ARBA"/>
</dbReference>
<dbReference type="InterPro" id="IPR004183">
    <property type="entry name" value="Xdiol_dOase_suB"/>
</dbReference>
<feature type="domain" description="Extradiol ring-cleavage dioxygenase class III enzyme subunit B" evidence="6">
    <location>
        <begin position="37"/>
        <end position="245"/>
    </location>
</feature>
<dbReference type="GO" id="GO:0008270">
    <property type="term" value="F:zinc ion binding"/>
    <property type="evidence" value="ECO:0007669"/>
    <property type="project" value="InterPro"/>
</dbReference>
<comment type="cofactor">
    <cofactor evidence="1">
        <name>Zn(2+)</name>
        <dbReference type="ChEBI" id="CHEBI:29105"/>
    </cofactor>
</comment>
<dbReference type="PIRSF" id="PIRSF006157">
    <property type="entry name" value="Doxgns_DODA"/>
    <property type="match status" value="1"/>
</dbReference>
<dbReference type="Pfam" id="PF02900">
    <property type="entry name" value="LigB"/>
    <property type="match status" value="1"/>
</dbReference>
<dbReference type="GO" id="GO:0008198">
    <property type="term" value="F:ferrous iron binding"/>
    <property type="evidence" value="ECO:0007669"/>
    <property type="project" value="InterPro"/>
</dbReference>
<dbReference type="AlphaFoldDB" id="A0A1M6K217"/>
<evidence type="ECO:0000259" key="6">
    <source>
        <dbReference type="Pfam" id="PF02900"/>
    </source>
</evidence>
<evidence type="ECO:0000256" key="3">
    <source>
        <dbReference type="ARBA" id="ARBA00022723"/>
    </source>
</evidence>
<keyword evidence="4" id="KW-0862">Zinc</keyword>
<evidence type="ECO:0000313" key="8">
    <source>
        <dbReference type="Proteomes" id="UP000184474"/>
    </source>
</evidence>
<proteinExistence type="inferred from homology"/>
<evidence type="ECO:0000256" key="5">
    <source>
        <dbReference type="ARBA" id="ARBA00023002"/>
    </source>
</evidence>
<dbReference type="InterPro" id="IPR014436">
    <property type="entry name" value="Extradiol_dOase_DODA"/>
</dbReference>
<reference evidence="8" key="1">
    <citation type="submission" date="2016-11" db="EMBL/GenBank/DDBJ databases">
        <authorList>
            <person name="Varghese N."/>
            <person name="Submissions S."/>
        </authorList>
    </citation>
    <scope>NUCLEOTIDE SEQUENCE [LARGE SCALE GENOMIC DNA]</scope>
    <source>
        <strain evidence="8">DSM 26134</strain>
    </source>
</reference>
<dbReference type="PANTHER" id="PTHR30096:SF0">
    <property type="entry name" value="4,5-DOPA DIOXYGENASE EXTRADIOL-LIKE PROTEIN"/>
    <property type="match status" value="1"/>
</dbReference>
<dbReference type="RefSeq" id="WP_073118979.1">
    <property type="nucleotide sequence ID" value="NZ_FRAA01000001.1"/>
</dbReference>
<dbReference type="Gene3D" id="3.40.830.10">
    <property type="entry name" value="LigB-like"/>
    <property type="match status" value="1"/>
</dbReference>
<comment type="similarity">
    <text evidence="2">Belongs to the DODA-type extradiol aromatic ring-opening dioxygenase family.</text>
</comment>
<gene>
    <name evidence="7" type="ORF">SAMN04488028_101416</name>
</gene>